<proteinExistence type="predicted"/>
<dbReference type="Pfam" id="PF13581">
    <property type="entry name" value="HATPase_c_2"/>
    <property type="match status" value="1"/>
</dbReference>
<dbReference type="Gene3D" id="3.30.565.10">
    <property type="entry name" value="Histidine kinase-like ATPase, C-terminal domain"/>
    <property type="match status" value="1"/>
</dbReference>
<evidence type="ECO:0000313" key="3">
    <source>
        <dbReference type="EMBL" id="QDU58550.1"/>
    </source>
</evidence>
<dbReference type="SUPFAM" id="SSF55874">
    <property type="entry name" value="ATPase domain of HSP90 chaperone/DNA topoisomerase II/histidine kinase"/>
    <property type="match status" value="1"/>
</dbReference>
<sequence>MTQHNWSWTIERSLPSKRNAHLEVMEAILAKLTELGWSDHELFGVQMALEESLTNAIRHGNKYDESKKVQVECKVSAERFWLKVQDEGPGFKLEKVPDCTHAENLEACGGRGVMLIQAYMTTVEYNGCGNQVVMEKIRGAGADDLVDV</sequence>
<dbReference type="EMBL" id="CP036278">
    <property type="protein sequence ID" value="QDU58550.1"/>
    <property type="molecule type" value="Genomic_DNA"/>
</dbReference>
<evidence type="ECO:0000259" key="2">
    <source>
        <dbReference type="Pfam" id="PF13581"/>
    </source>
</evidence>
<dbReference type="Proteomes" id="UP000315750">
    <property type="component" value="Chromosome"/>
</dbReference>
<dbReference type="PANTHER" id="PTHR35526">
    <property type="entry name" value="ANTI-SIGMA-F FACTOR RSBW-RELATED"/>
    <property type="match status" value="1"/>
</dbReference>
<evidence type="ECO:0000256" key="1">
    <source>
        <dbReference type="ARBA" id="ARBA00022527"/>
    </source>
</evidence>
<dbReference type="CDD" id="cd16936">
    <property type="entry name" value="HATPase_RsbW-like"/>
    <property type="match status" value="1"/>
</dbReference>
<dbReference type="KEGG" id="amuc:Pan181_47890"/>
<keyword evidence="1" id="KW-0723">Serine/threonine-protein kinase</keyword>
<reference evidence="3 4" key="1">
    <citation type="submission" date="2019-02" db="EMBL/GenBank/DDBJ databases">
        <title>Deep-cultivation of Planctomycetes and their phenomic and genomic characterization uncovers novel biology.</title>
        <authorList>
            <person name="Wiegand S."/>
            <person name="Jogler M."/>
            <person name="Boedeker C."/>
            <person name="Pinto D."/>
            <person name="Vollmers J."/>
            <person name="Rivas-Marin E."/>
            <person name="Kohn T."/>
            <person name="Peeters S.H."/>
            <person name="Heuer A."/>
            <person name="Rast P."/>
            <person name="Oberbeckmann S."/>
            <person name="Bunk B."/>
            <person name="Jeske O."/>
            <person name="Meyerdierks A."/>
            <person name="Storesund J.E."/>
            <person name="Kallscheuer N."/>
            <person name="Luecker S."/>
            <person name="Lage O.M."/>
            <person name="Pohl T."/>
            <person name="Merkel B.J."/>
            <person name="Hornburger P."/>
            <person name="Mueller R.-W."/>
            <person name="Bruemmer F."/>
            <person name="Labrenz M."/>
            <person name="Spormann A.M."/>
            <person name="Op den Camp H."/>
            <person name="Overmann J."/>
            <person name="Amann R."/>
            <person name="Jetten M.S.M."/>
            <person name="Mascher T."/>
            <person name="Medema M.H."/>
            <person name="Devos D.P."/>
            <person name="Kaster A.-K."/>
            <person name="Ovreas L."/>
            <person name="Rohde M."/>
            <person name="Galperin M.Y."/>
            <person name="Jogler C."/>
        </authorList>
    </citation>
    <scope>NUCLEOTIDE SEQUENCE [LARGE SCALE GENOMIC DNA]</scope>
    <source>
        <strain evidence="3 4">Pan181</strain>
    </source>
</reference>
<dbReference type="RefSeq" id="WP_145250687.1">
    <property type="nucleotide sequence ID" value="NZ_CP036278.1"/>
</dbReference>
<dbReference type="OrthoDB" id="9792240at2"/>
<protein>
    <submittedName>
        <fullName evidence="3">Serine-protein kinase RsbW</fullName>
        <ecNumber evidence="3">2.7.11.1</ecNumber>
    </submittedName>
</protein>
<keyword evidence="4" id="KW-1185">Reference proteome</keyword>
<feature type="domain" description="Histidine kinase/HSP90-like ATPase" evidence="2">
    <location>
        <begin position="19"/>
        <end position="136"/>
    </location>
</feature>
<keyword evidence="3" id="KW-0418">Kinase</keyword>
<dbReference type="InterPro" id="IPR003594">
    <property type="entry name" value="HATPase_dom"/>
</dbReference>
<name>A0A518AV09_9BACT</name>
<gene>
    <name evidence="3" type="primary">rsbW</name>
    <name evidence="3" type="ORF">Pan181_47890</name>
</gene>
<dbReference type="InterPro" id="IPR036890">
    <property type="entry name" value="HATPase_C_sf"/>
</dbReference>
<dbReference type="GO" id="GO:0004674">
    <property type="term" value="F:protein serine/threonine kinase activity"/>
    <property type="evidence" value="ECO:0007669"/>
    <property type="project" value="UniProtKB-KW"/>
</dbReference>
<dbReference type="AlphaFoldDB" id="A0A518AV09"/>
<evidence type="ECO:0000313" key="4">
    <source>
        <dbReference type="Proteomes" id="UP000315750"/>
    </source>
</evidence>
<dbReference type="PANTHER" id="PTHR35526:SF3">
    <property type="entry name" value="ANTI-SIGMA-F FACTOR RSBW"/>
    <property type="match status" value="1"/>
</dbReference>
<accession>A0A518AV09</accession>
<dbReference type="EC" id="2.7.11.1" evidence="3"/>
<dbReference type="InterPro" id="IPR050267">
    <property type="entry name" value="Anti-sigma-factor_SerPK"/>
</dbReference>
<keyword evidence="3" id="KW-0808">Transferase</keyword>
<organism evidence="3 4">
    <name type="scientific">Aeoliella mucimassa</name>
    <dbReference type="NCBI Taxonomy" id="2527972"/>
    <lineage>
        <taxon>Bacteria</taxon>
        <taxon>Pseudomonadati</taxon>
        <taxon>Planctomycetota</taxon>
        <taxon>Planctomycetia</taxon>
        <taxon>Pirellulales</taxon>
        <taxon>Lacipirellulaceae</taxon>
        <taxon>Aeoliella</taxon>
    </lineage>
</organism>